<proteinExistence type="predicted"/>
<keyword evidence="2" id="KW-1185">Reference proteome</keyword>
<protein>
    <submittedName>
        <fullName evidence="1">Uncharacterized protein</fullName>
    </submittedName>
</protein>
<organism evidence="1 2">
    <name type="scientific">Chaetoceros tenuissimus</name>
    <dbReference type="NCBI Taxonomy" id="426638"/>
    <lineage>
        <taxon>Eukaryota</taxon>
        <taxon>Sar</taxon>
        <taxon>Stramenopiles</taxon>
        <taxon>Ochrophyta</taxon>
        <taxon>Bacillariophyta</taxon>
        <taxon>Coscinodiscophyceae</taxon>
        <taxon>Chaetocerotophycidae</taxon>
        <taxon>Chaetocerotales</taxon>
        <taxon>Chaetocerotaceae</taxon>
        <taxon>Chaetoceros</taxon>
    </lineage>
</organism>
<evidence type="ECO:0000313" key="2">
    <source>
        <dbReference type="Proteomes" id="UP001054902"/>
    </source>
</evidence>
<sequence>MDIATFQGNLDFIKSLYFYEEWKDEVCKKEILAVLEEANEKIVSAFGRSMHRLHKDKPSIEAVEKLVNKFPSTLSHEDESGRLPIHTAVEFCETSGMKGAPEFVPVLAQEGARQNVGGEHARGGLLVVDPTDFFDWNTLQNLCYSDESDPTNMMSRLAALKELRKLGLLVKKDIQEYSLLDKSLFMKGRTIFEYFVDWDPDALVDSRVTTSSGNKPLIHTVLESTRMTILLDAGFKHHPHIAPKHKELFLNKFPWAGSLKDHNGRSLQQAILAAGPELMNENKLLFAMLTDDQIQEKDPVTTLFPFAAMAVGEHADLEKCFYLLRRYPSVMDKRLRANFIVRRRRTKQNINKQKLHETA</sequence>
<reference evidence="1 2" key="1">
    <citation type="journal article" date="2021" name="Sci. Rep.">
        <title>The genome of the diatom Chaetoceros tenuissimus carries an ancient integrated fragment of an extant virus.</title>
        <authorList>
            <person name="Hongo Y."/>
            <person name="Kimura K."/>
            <person name="Takaki Y."/>
            <person name="Yoshida Y."/>
            <person name="Baba S."/>
            <person name="Kobayashi G."/>
            <person name="Nagasaki K."/>
            <person name="Hano T."/>
            <person name="Tomaru Y."/>
        </authorList>
    </citation>
    <scope>NUCLEOTIDE SEQUENCE [LARGE SCALE GENOMIC DNA]</scope>
    <source>
        <strain evidence="1 2">NIES-3715</strain>
    </source>
</reference>
<accession>A0AAD3GYP2</accession>
<evidence type="ECO:0000313" key="1">
    <source>
        <dbReference type="EMBL" id="GFH43951.1"/>
    </source>
</evidence>
<comment type="caution">
    <text evidence="1">The sequence shown here is derived from an EMBL/GenBank/DDBJ whole genome shotgun (WGS) entry which is preliminary data.</text>
</comment>
<name>A0AAD3GYP2_9STRA</name>
<gene>
    <name evidence="1" type="ORF">CTEN210_00425</name>
</gene>
<dbReference type="Proteomes" id="UP001054902">
    <property type="component" value="Unassembled WGS sequence"/>
</dbReference>
<dbReference type="EMBL" id="BLLK01000019">
    <property type="protein sequence ID" value="GFH43951.1"/>
    <property type="molecule type" value="Genomic_DNA"/>
</dbReference>
<dbReference type="AlphaFoldDB" id="A0AAD3GYP2"/>